<evidence type="ECO:0000256" key="3">
    <source>
        <dbReference type="ARBA" id="ARBA00022857"/>
    </source>
</evidence>
<dbReference type="Pfam" id="PF08546">
    <property type="entry name" value="ApbA_C"/>
    <property type="match status" value="1"/>
</dbReference>
<dbReference type="AlphaFoldDB" id="A0A5E8B2I2"/>
<proteinExistence type="inferred from homology"/>
<dbReference type="Proteomes" id="UP000398389">
    <property type="component" value="Unassembled WGS sequence"/>
</dbReference>
<evidence type="ECO:0000256" key="4">
    <source>
        <dbReference type="ARBA" id="ARBA00023002"/>
    </source>
</evidence>
<dbReference type="RefSeq" id="XP_031851449.1">
    <property type="nucleotide sequence ID" value="XM_031995558.1"/>
</dbReference>
<sequence length="393" mass="42663">MAGPRIHILGAGNIGSLVATSLAATPGKTCQPLVNLILRSPERVRDYERQGGALTIYRTVAGVPVEISRQIPAVDPNSLVRRYQASLGQSNKNKSKPDNSTLDNLVVSVKTHQTVSALGPLIPAITPSTAILLLQNGMGSYESLCRTYWPDPALRPQFYVAITTHGVNSVGAPHQQHLSNFSFTHASPGYITIARVPSNPQLAETSDEALEKQQEEDASRQSPLVKALEHAPGLKARYVPYPEFLVTQVDKLVANAVINPLTALYECYNGELSALSSLDSLVYGLSRECADVFCAEYRDIIPAAELHASFNVARFADLVSSVIKATAENRSSMLQDVLALRDTEIDDICGHVVRLGYKHGKGVLHHKMMLDLVKSKVSLGRDRAKRSAPIVNI</sequence>
<keyword evidence="3" id="KW-0521">NADP</keyword>
<evidence type="ECO:0000313" key="8">
    <source>
        <dbReference type="EMBL" id="VVT45676.1"/>
    </source>
</evidence>
<dbReference type="GO" id="GO:0050661">
    <property type="term" value="F:NADP binding"/>
    <property type="evidence" value="ECO:0007669"/>
    <property type="project" value="TreeGrafter"/>
</dbReference>
<dbReference type="NCBIfam" id="TIGR00745">
    <property type="entry name" value="apbA_panE"/>
    <property type="match status" value="1"/>
</dbReference>
<evidence type="ECO:0000256" key="2">
    <source>
        <dbReference type="ARBA" id="ARBA00013014"/>
    </source>
</evidence>
<evidence type="ECO:0000256" key="5">
    <source>
        <dbReference type="ARBA" id="ARBA00032024"/>
    </source>
</evidence>
<organism evidence="8 9">
    <name type="scientific">Magnusiomyces paraingens</name>
    <dbReference type="NCBI Taxonomy" id="2606893"/>
    <lineage>
        <taxon>Eukaryota</taxon>
        <taxon>Fungi</taxon>
        <taxon>Dikarya</taxon>
        <taxon>Ascomycota</taxon>
        <taxon>Saccharomycotina</taxon>
        <taxon>Dipodascomycetes</taxon>
        <taxon>Dipodascales</taxon>
        <taxon>Dipodascaceae</taxon>
        <taxon>Magnusiomyces</taxon>
    </lineage>
</organism>
<dbReference type="InterPro" id="IPR013328">
    <property type="entry name" value="6PGD_dom2"/>
</dbReference>
<dbReference type="InterPro" id="IPR036291">
    <property type="entry name" value="NAD(P)-bd_dom_sf"/>
</dbReference>
<gene>
    <name evidence="8" type="ORF">SAPINGB_P000835</name>
</gene>
<dbReference type="EMBL" id="CABVLU010000001">
    <property type="protein sequence ID" value="VVT45676.1"/>
    <property type="molecule type" value="Genomic_DNA"/>
</dbReference>
<reference evidence="8 9" key="1">
    <citation type="submission" date="2019-09" db="EMBL/GenBank/DDBJ databases">
        <authorList>
            <person name="Brejova B."/>
        </authorList>
    </citation>
    <scope>NUCLEOTIDE SEQUENCE [LARGE SCALE GENOMIC DNA]</scope>
</reference>
<dbReference type="OrthoDB" id="73846at2759"/>
<dbReference type="SUPFAM" id="SSF48179">
    <property type="entry name" value="6-phosphogluconate dehydrogenase C-terminal domain-like"/>
    <property type="match status" value="1"/>
</dbReference>
<accession>A0A5E8B2I2</accession>
<feature type="domain" description="Ketopantoate reductase C-terminal" evidence="7">
    <location>
        <begin position="246"/>
        <end position="376"/>
    </location>
</feature>
<dbReference type="InterPro" id="IPR003710">
    <property type="entry name" value="ApbA"/>
</dbReference>
<name>A0A5E8B2I2_9ASCO</name>
<comment type="similarity">
    <text evidence="1">Belongs to the ketopantoate reductase family.</text>
</comment>
<dbReference type="GO" id="GO:0005739">
    <property type="term" value="C:mitochondrion"/>
    <property type="evidence" value="ECO:0007669"/>
    <property type="project" value="TreeGrafter"/>
</dbReference>
<protein>
    <recommendedName>
        <fullName evidence="2">2-dehydropantoate 2-reductase</fullName>
        <ecNumber evidence="2">1.1.1.169</ecNumber>
    </recommendedName>
    <alternativeName>
        <fullName evidence="5">Ketopantoate reductase</fullName>
    </alternativeName>
</protein>
<dbReference type="PANTHER" id="PTHR43765">
    <property type="entry name" value="2-DEHYDROPANTOATE 2-REDUCTASE-RELATED"/>
    <property type="match status" value="1"/>
</dbReference>
<dbReference type="PANTHER" id="PTHR43765:SF2">
    <property type="entry name" value="2-DEHYDROPANTOATE 2-REDUCTASE"/>
    <property type="match status" value="1"/>
</dbReference>
<dbReference type="InterPro" id="IPR008927">
    <property type="entry name" value="6-PGluconate_DH-like_C_sf"/>
</dbReference>
<dbReference type="SUPFAM" id="SSF51735">
    <property type="entry name" value="NAD(P)-binding Rossmann-fold domains"/>
    <property type="match status" value="1"/>
</dbReference>
<evidence type="ECO:0000256" key="1">
    <source>
        <dbReference type="ARBA" id="ARBA00007870"/>
    </source>
</evidence>
<evidence type="ECO:0000259" key="7">
    <source>
        <dbReference type="Pfam" id="PF08546"/>
    </source>
</evidence>
<dbReference type="GeneID" id="43579658"/>
<dbReference type="GO" id="GO:0008677">
    <property type="term" value="F:2-dehydropantoate 2-reductase activity"/>
    <property type="evidence" value="ECO:0007669"/>
    <property type="project" value="UniProtKB-EC"/>
</dbReference>
<dbReference type="Pfam" id="PF02558">
    <property type="entry name" value="ApbA"/>
    <property type="match status" value="1"/>
</dbReference>
<evidence type="ECO:0000313" key="9">
    <source>
        <dbReference type="Proteomes" id="UP000398389"/>
    </source>
</evidence>
<dbReference type="InterPro" id="IPR013332">
    <property type="entry name" value="KPR_N"/>
</dbReference>
<feature type="domain" description="Ketopantoate reductase N-terminal" evidence="6">
    <location>
        <begin position="6"/>
        <end position="193"/>
    </location>
</feature>
<keyword evidence="4" id="KW-0560">Oxidoreductase</keyword>
<dbReference type="InterPro" id="IPR050838">
    <property type="entry name" value="Ketopantoate_reductase"/>
</dbReference>
<dbReference type="Gene3D" id="3.40.50.720">
    <property type="entry name" value="NAD(P)-binding Rossmann-like Domain"/>
    <property type="match status" value="1"/>
</dbReference>
<dbReference type="GO" id="GO:0015940">
    <property type="term" value="P:pantothenate biosynthetic process"/>
    <property type="evidence" value="ECO:0007669"/>
    <property type="project" value="InterPro"/>
</dbReference>
<dbReference type="EC" id="1.1.1.169" evidence="2"/>
<evidence type="ECO:0000259" key="6">
    <source>
        <dbReference type="Pfam" id="PF02558"/>
    </source>
</evidence>
<keyword evidence="9" id="KW-1185">Reference proteome</keyword>
<dbReference type="InterPro" id="IPR013752">
    <property type="entry name" value="KPA_reductase"/>
</dbReference>
<dbReference type="Gene3D" id="1.10.1040.10">
    <property type="entry name" value="N-(1-d-carboxylethyl)-l-norvaline Dehydrogenase, domain 2"/>
    <property type="match status" value="1"/>
</dbReference>